<feature type="domain" description="DUF6922" evidence="1">
    <location>
        <begin position="11"/>
        <end position="58"/>
    </location>
</feature>
<dbReference type="InterPro" id="IPR053830">
    <property type="entry name" value="DUF6922"/>
</dbReference>
<dbReference type="EMBL" id="MNZM01000121">
    <property type="protein sequence ID" value="OIP82198.1"/>
    <property type="molecule type" value="Genomic_DNA"/>
</dbReference>
<dbReference type="Proteomes" id="UP000183758">
    <property type="component" value="Unassembled WGS sequence"/>
</dbReference>
<dbReference type="AlphaFoldDB" id="A0A1J5HQ95"/>
<reference evidence="2 3" key="1">
    <citation type="journal article" date="2016" name="Environ. Microbiol.">
        <title>Genomic resolution of a cold subsurface aquifer community provides metabolic insights for novel microbes adapted to high CO concentrations.</title>
        <authorList>
            <person name="Probst A.J."/>
            <person name="Castelle C.J."/>
            <person name="Singh A."/>
            <person name="Brown C.T."/>
            <person name="Anantharaman K."/>
            <person name="Sharon I."/>
            <person name="Hug L.A."/>
            <person name="Burstein D."/>
            <person name="Emerson J.B."/>
            <person name="Thomas B.C."/>
            <person name="Banfield J.F."/>
        </authorList>
    </citation>
    <scope>NUCLEOTIDE SEQUENCE [LARGE SCALE GENOMIC DNA]</scope>
    <source>
        <strain evidence="2">CG2_30_33_16</strain>
    </source>
</reference>
<protein>
    <recommendedName>
        <fullName evidence="1">DUF6922 domain-containing protein</fullName>
    </recommendedName>
</protein>
<evidence type="ECO:0000313" key="3">
    <source>
        <dbReference type="Proteomes" id="UP000183758"/>
    </source>
</evidence>
<organism evidence="2 3">
    <name type="scientific">Candidatus Roizmanbacteria bacterium CG2_30_33_16</name>
    <dbReference type="NCBI Taxonomy" id="1805340"/>
    <lineage>
        <taxon>Bacteria</taxon>
        <taxon>Candidatus Roizmaniibacteriota</taxon>
    </lineage>
</organism>
<proteinExistence type="predicted"/>
<dbReference type="Pfam" id="PF21956">
    <property type="entry name" value="DUF6922"/>
    <property type="match status" value="1"/>
</dbReference>
<accession>A0A1J5HQ95</accession>
<name>A0A1J5HQ95_9BACT</name>
<gene>
    <name evidence="2" type="ORF">AUK04_05085</name>
</gene>
<comment type="caution">
    <text evidence="2">The sequence shown here is derived from an EMBL/GenBank/DDBJ whole genome shotgun (WGS) entry which is preliminary data.</text>
</comment>
<evidence type="ECO:0000259" key="1">
    <source>
        <dbReference type="Pfam" id="PF21956"/>
    </source>
</evidence>
<sequence length="108" mass="12791">MLKIIPKCFQAILWSCDLKKIDLKKDKNYIIHQFLIYGSFQDIKWLFNTYSKSEIIDVFLHAPYRNYPANIFNFVKNYILNLNQINLDESNYVTSIYGSLKQRTAASI</sequence>
<evidence type="ECO:0000313" key="2">
    <source>
        <dbReference type="EMBL" id="OIP82198.1"/>
    </source>
</evidence>